<dbReference type="PANTHER" id="PTHR11908">
    <property type="entry name" value="XANTHINE DEHYDROGENASE"/>
    <property type="match status" value="1"/>
</dbReference>
<dbReference type="InterPro" id="IPR036856">
    <property type="entry name" value="Ald_Oxase/Xan_DH_a/b_sf"/>
</dbReference>
<keyword evidence="6" id="KW-1185">Reference proteome</keyword>
<evidence type="ECO:0000256" key="3">
    <source>
        <dbReference type="SAM" id="MobiDB-lite"/>
    </source>
</evidence>
<dbReference type="Pfam" id="PF02738">
    <property type="entry name" value="MoCoBD_1"/>
    <property type="match status" value="1"/>
</dbReference>
<dbReference type="InterPro" id="IPR008274">
    <property type="entry name" value="AldOxase/xan_DH_MoCoBD1"/>
</dbReference>
<feature type="region of interest" description="Disordered" evidence="3">
    <location>
        <begin position="1"/>
        <end position="28"/>
    </location>
</feature>
<dbReference type="GO" id="GO:0005506">
    <property type="term" value="F:iron ion binding"/>
    <property type="evidence" value="ECO:0007669"/>
    <property type="project" value="InterPro"/>
</dbReference>
<dbReference type="AlphaFoldDB" id="I3ZGS5"/>
<keyword evidence="1" id="KW-0500">Molybdenum</keyword>
<dbReference type="STRING" id="926566.Terro_2176"/>
<dbReference type="PANTHER" id="PTHR11908:SF132">
    <property type="entry name" value="ALDEHYDE OXIDASE 1-RELATED"/>
    <property type="match status" value="1"/>
</dbReference>
<dbReference type="InterPro" id="IPR016208">
    <property type="entry name" value="Ald_Oxase/xanthine_DH-like"/>
</dbReference>
<keyword evidence="2" id="KW-0560">Oxidoreductase</keyword>
<name>I3ZGS5_TERRK</name>
<proteinExistence type="predicted"/>
<accession>I3ZGS5</accession>
<feature type="compositionally biased region" description="Polar residues" evidence="3">
    <location>
        <begin position="1"/>
        <end position="10"/>
    </location>
</feature>
<dbReference type="SUPFAM" id="SSF56003">
    <property type="entry name" value="Molybdenum cofactor-binding domain"/>
    <property type="match status" value="1"/>
</dbReference>
<protein>
    <submittedName>
        <fullName evidence="5">Aerobic-type carbon monoxide dehydrogenase, large subunit CoxL/CutL-like protein</fullName>
    </submittedName>
</protein>
<evidence type="ECO:0000259" key="4">
    <source>
        <dbReference type="SMART" id="SM01008"/>
    </source>
</evidence>
<evidence type="ECO:0000313" key="6">
    <source>
        <dbReference type="Proteomes" id="UP000006056"/>
    </source>
</evidence>
<dbReference type="SMART" id="SM01008">
    <property type="entry name" value="Ald_Xan_dh_C"/>
    <property type="match status" value="1"/>
</dbReference>
<dbReference type="Gene3D" id="3.30.365.10">
    <property type="entry name" value="Aldehyde oxidase/xanthine dehydrogenase, molybdopterin binding domain"/>
    <property type="match status" value="4"/>
</dbReference>
<dbReference type="EMBL" id="CP003379">
    <property type="protein sequence ID" value="AFL88443.1"/>
    <property type="molecule type" value="Genomic_DNA"/>
</dbReference>
<dbReference type="Pfam" id="PF01315">
    <property type="entry name" value="Ald_Xan_dh_C"/>
    <property type="match status" value="1"/>
</dbReference>
<dbReference type="eggNOG" id="COG1529">
    <property type="taxonomic scope" value="Bacteria"/>
</dbReference>
<dbReference type="PATRIC" id="fig|926566.3.peg.2147"/>
<feature type="domain" description="Aldehyde oxidase/xanthine dehydrogenase a/b hammerhead" evidence="4">
    <location>
        <begin position="34"/>
        <end position="147"/>
    </location>
</feature>
<evidence type="ECO:0000256" key="2">
    <source>
        <dbReference type="ARBA" id="ARBA00023002"/>
    </source>
</evidence>
<evidence type="ECO:0000256" key="1">
    <source>
        <dbReference type="ARBA" id="ARBA00022505"/>
    </source>
</evidence>
<dbReference type="OrthoDB" id="9759099at2"/>
<dbReference type="Gene3D" id="3.90.1170.50">
    <property type="entry name" value="Aldehyde oxidase/xanthine dehydrogenase, a/b hammerhead"/>
    <property type="match status" value="1"/>
</dbReference>
<dbReference type="RefSeq" id="WP_014786012.1">
    <property type="nucleotide sequence ID" value="NC_018014.1"/>
</dbReference>
<dbReference type="InterPro" id="IPR037165">
    <property type="entry name" value="AldOxase/xan_DH_Mopterin-bd_sf"/>
</dbReference>
<reference evidence="5 6" key="1">
    <citation type="submission" date="2012-06" db="EMBL/GenBank/DDBJ databases">
        <title>Complete genome of Terriglobus roseus DSM 18391.</title>
        <authorList>
            <consortium name="US DOE Joint Genome Institute (JGI-PGF)"/>
            <person name="Lucas S."/>
            <person name="Copeland A."/>
            <person name="Lapidus A."/>
            <person name="Glavina del Rio T."/>
            <person name="Dalin E."/>
            <person name="Tice H."/>
            <person name="Bruce D."/>
            <person name="Goodwin L."/>
            <person name="Pitluck S."/>
            <person name="Peters L."/>
            <person name="Mikhailova N."/>
            <person name="Munk A.C.C."/>
            <person name="Kyrpides N."/>
            <person name="Mavromatis K."/>
            <person name="Ivanova N."/>
            <person name="Brettin T."/>
            <person name="Detter J.C."/>
            <person name="Han C."/>
            <person name="Larimer F."/>
            <person name="Land M."/>
            <person name="Hauser L."/>
            <person name="Markowitz V."/>
            <person name="Cheng J.-F."/>
            <person name="Hugenholtz P."/>
            <person name="Woyke T."/>
            <person name="Wu D."/>
            <person name="Brambilla E."/>
            <person name="Klenk H.-P."/>
            <person name="Eisen J.A."/>
        </authorList>
    </citation>
    <scope>NUCLEOTIDE SEQUENCE [LARGE SCALE GENOMIC DNA]</scope>
    <source>
        <strain evidence="6">DSM 18391 / NRRL B-41598 / KBS 63</strain>
    </source>
</reference>
<dbReference type="KEGG" id="trs:Terro_2176"/>
<dbReference type="Proteomes" id="UP000006056">
    <property type="component" value="Chromosome"/>
</dbReference>
<sequence>MILDQQQESKPANIGDSAVIGKPQSRVDGPLKTTGAAMYSSDHHFEGLVYAWPTTATVASGTISAIDTAAAAKMPGVLAIYTHESIGALYRTPPGSGMSMILDEKRPPLEDTTVRYYGQYVAVAVAQTVEQARAAAEAVKVTYAKTPHNTSDKLLGDVEKTGKKSVTKRGDTATAFASAPVKHDAVYSTPAETHNPIELHASVAVYKNGKYTLYETSQAVVNSRDVLAAQLGVPSENVQVITRFLGSGFGGKLWPWPHAALAAACARNLNRPVKLVVSRSMMFQSVGHRPAIDQQIKLAADTSGKLLVIEQNYVNHTSILDDYDEGCGEATGFIYSCQNVAVNSGLARRNIGTPTSMRGPGAVPGLYALESAMDELAIKLKMDPVKLRQINEPQKDESNGQEFSSRHMQECISTGAEKFGWSKRNPAIGSMKNAEGVTLGWGMAACTWIAARMESEATVELLQDGSARVTCGTQDIGTGTYTVIAQMVSHETGIPIDKIEVVLGDSALPPGPISGGSWATASVVPAVLQAAQKATQTLLVAAVGAAASPFNGKDAKMLEFTNGGVQTKGQSGTHVATAEIIRMAKVKAISGQGKSMGTLGNPNEKLSSHSYGAQFAEVTWEPEIARLRVSRVVTVIDAGRMINPRAARNQIEGAVVMGVGMAMFEATEYDQRSGAPMNSNLADYVMAVNADCPEIDVTFLDYPDYNLNAIGARGVGEIGLAGIAAAITNAVHHATGIRVRNLPIRIEDLLAPAGHPKKELV</sequence>
<dbReference type="GO" id="GO:0016491">
    <property type="term" value="F:oxidoreductase activity"/>
    <property type="evidence" value="ECO:0007669"/>
    <property type="project" value="UniProtKB-KW"/>
</dbReference>
<dbReference type="SUPFAM" id="SSF54665">
    <property type="entry name" value="CO dehydrogenase molybdoprotein N-domain-like"/>
    <property type="match status" value="1"/>
</dbReference>
<organism evidence="5 6">
    <name type="scientific">Terriglobus roseus (strain DSM 18391 / NRRL B-41598 / KBS 63)</name>
    <dbReference type="NCBI Taxonomy" id="926566"/>
    <lineage>
        <taxon>Bacteria</taxon>
        <taxon>Pseudomonadati</taxon>
        <taxon>Acidobacteriota</taxon>
        <taxon>Terriglobia</taxon>
        <taxon>Terriglobales</taxon>
        <taxon>Acidobacteriaceae</taxon>
        <taxon>Terriglobus</taxon>
    </lineage>
</organism>
<gene>
    <name evidence="5" type="ordered locus">Terro_2176</name>
</gene>
<dbReference type="InterPro" id="IPR046867">
    <property type="entry name" value="AldOxase/xan_DH_MoCoBD2"/>
</dbReference>
<dbReference type="HOGENOM" id="CLU_001681_2_2_0"/>
<dbReference type="InterPro" id="IPR000674">
    <property type="entry name" value="Ald_Oxase/Xan_DH_a/b"/>
</dbReference>
<dbReference type="Pfam" id="PF20256">
    <property type="entry name" value="MoCoBD_2"/>
    <property type="match status" value="1"/>
</dbReference>
<evidence type="ECO:0000313" key="5">
    <source>
        <dbReference type="EMBL" id="AFL88443.1"/>
    </source>
</evidence>